<name>A0A448N2U5_9ACTN</name>
<accession>A0A448N2U5</accession>
<keyword evidence="2" id="KW-1185">Reference proteome</keyword>
<evidence type="ECO:0000313" key="2">
    <source>
        <dbReference type="Proteomes" id="UP000273044"/>
    </source>
</evidence>
<dbReference type="Proteomes" id="UP000273044">
    <property type="component" value="Chromosome"/>
</dbReference>
<dbReference type="AlphaFoldDB" id="A0A448N2U5"/>
<dbReference type="GeneID" id="64408422"/>
<dbReference type="EMBL" id="LR134406">
    <property type="protein sequence ID" value="VEH71696.1"/>
    <property type="molecule type" value="Genomic_DNA"/>
</dbReference>
<reference evidence="1 2" key="1">
    <citation type="submission" date="2018-12" db="EMBL/GenBank/DDBJ databases">
        <authorList>
            <consortium name="Pathogen Informatics"/>
        </authorList>
    </citation>
    <scope>NUCLEOTIDE SEQUENCE [LARGE SCALE GENOMIC DNA]</scope>
    <source>
        <strain evidence="1 2">NCTC12967</strain>
    </source>
</reference>
<proteinExistence type="predicted"/>
<dbReference type="RefSeq" id="WP_061788094.1">
    <property type="nucleotide sequence ID" value="NZ_CAURRE010000045.1"/>
</dbReference>
<sequence>MTGEAAAGTTKDVDWRGIDIAPVAEAAWRVARAERSARFHHLADCPTRTAPYGRKDPDGTGLHPACQETGCLDLHHDLIERMVNQLTRYNSRHPDRTVKNLPAYLARVARSQLSEQKRAERVRIGAQAKPTRNDGAAGRVVARFESLGDLRREWLTRLFRIMRSYPFTPAHVPGRWPVDGLVEERAKLPDGHIPSREEIKKDIAFVTDIARRTLGPRWVHENLTTPLLSNGAFEELREEHAATDIDLTAVVLGKQLVALYKHLRIDGLSRPRAFQLAADKIGGHAPDRVTPDILTILKDLDTAG</sequence>
<organism evidence="1 2">
    <name type="scientific">Arachnia propionica</name>
    <dbReference type="NCBI Taxonomy" id="1750"/>
    <lineage>
        <taxon>Bacteria</taxon>
        <taxon>Bacillati</taxon>
        <taxon>Actinomycetota</taxon>
        <taxon>Actinomycetes</taxon>
        <taxon>Propionibacteriales</taxon>
        <taxon>Propionibacteriaceae</taxon>
        <taxon>Arachnia</taxon>
    </lineage>
</organism>
<evidence type="ECO:0000313" key="1">
    <source>
        <dbReference type="EMBL" id="VEH71696.1"/>
    </source>
</evidence>
<gene>
    <name evidence="1" type="ORF">NCTC12967_03023</name>
</gene>
<protein>
    <submittedName>
        <fullName evidence="1">Uncharacterized protein</fullName>
    </submittedName>
</protein>